<name>A0A0A9C924_ARUDO</name>
<protein>
    <submittedName>
        <fullName evidence="1">Uncharacterized protein</fullName>
    </submittedName>
</protein>
<reference evidence="1" key="2">
    <citation type="journal article" date="2015" name="Data Brief">
        <title>Shoot transcriptome of the giant reed, Arundo donax.</title>
        <authorList>
            <person name="Barrero R.A."/>
            <person name="Guerrero F.D."/>
            <person name="Moolhuijzen P."/>
            <person name="Goolsby J.A."/>
            <person name="Tidwell J."/>
            <person name="Bellgard S.E."/>
            <person name="Bellgard M.I."/>
        </authorList>
    </citation>
    <scope>NUCLEOTIDE SEQUENCE</scope>
    <source>
        <tissue evidence="1">Shoot tissue taken approximately 20 cm above the soil surface</tissue>
    </source>
</reference>
<sequence length="27" mass="3136">MFSFVFFCVCNCSLLVSCKLYCINFTC</sequence>
<reference evidence="1" key="1">
    <citation type="submission" date="2014-09" db="EMBL/GenBank/DDBJ databases">
        <authorList>
            <person name="Magalhaes I.L.F."/>
            <person name="Oliveira U."/>
            <person name="Santos F.R."/>
            <person name="Vidigal T.H.D.A."/>
            <person name="Brescovit A.D."/>
            <person name="Santos A.J."/>
        </authorList>
    </citation>
    <scope>NUCLEOTIDE SEQUENCE</scope>
    <source>
        <tissue evidence="1">Shoot tissue taken approximately 20 cm above the soil surface</tissue>
    </source>
</reference>
<accession>A0A0A9C924</accession>
<evidence type="ECO:0000313" key="1">
    <source>
        <dbReference type="EMBL" id="JAD68002.1"/>
    </source>
</evidence>
<dbReference type="EMBL" id="GBRH01229893">
    <property type="protein sequence ID" value="JAD68002.1"/>
    <property type="molecule type" value="Transcribed_RNA"/>
</dbReference>
<proteinExistence type="predicted"/>
<organism evidence="1">
    <name type="scientific">Arundo donax</name>
    <name type="common">Giant reed</name>
    <name type="synonym">Donax arundinaceus</name>
    <dbReference type="NCBI Taxonomy" id="35708"/>
    <lineage>
        <taxon>Eukaryota</taxon>
        <taxon>Viridiplantae</taxon>
        <taxon>Streptophyta</taxon>
        <taxon>Embryophyta</taxon>
        <taxon>Tracheophyta</taxon>
        <taxon>Spermatophyta</taxon>
        <taxon>Magnoliopsida</taxon>
        <taxon>Liliopsida</taxon>
        <taxon>Poales</taxon>
        <taxon>Poaceae</taxon>
        <taxon>PACMAD clade</taxon>
        <taxon>Arundinoideae</taxon>
        <taxon>Arundineae</taxon>
        <taxon>Arundo</taxon>
    </lineage>
</organism>
<dbReference type="AlphaFoldDB" id="A0A0A9C924"/>